<reference evidence="2" key="1">
    <citation type="journal article" date="2019" name="Int. J. Syst. Evol. Microbiol.">
        <title>The Global Catalogue of Microorganisms (GCM) 10K type strain sequencing project: providing services to taxonomists for standard genome sequencing and annotation.</title>
        <authorList>
            <consortium name="The Broad Institute Genomics Platform"/>
            <consortium name="The Broad Institute Genome Sequencing Center for Infectious Disease"/>
            <person name="Wu L."/>
            <person name="Ma J."/>
        </authorList>
    </citation>
    <scope>NUCLEOTIDE SEQUENCE [LARGE SCALE GENOMIC DNA]</scope>
    <source>
        <strain evidence="2">JCM 4350</strain>
    </source>
</reference>
<sequence length="72" mass="8017">MLREIGVIGADRIDVVIDVRELLVVDLLILDDDHPKREVANRCSDGTSGFRGLLPLKPPLREFCGPAPRRPD</sequence>
<dbReference type="Proteomes" id="UP000659767">
    <property type="component" value="Unassembled WGS sequence"/>
</dbReference>
<organism evidence="1 2">
    <name type="scientific">Streptomyces badius</name>
    <dbReference type="NCBI Taxonomy" id="1941"/>
    <lineage>
        <taxon>Bacteria</taxon>
        <taxon>Bacillati</taxon>
        <taxon>Actinomycetota</taxon>
        <taxon>Actinomycetes</taxon>
        <taxon>Kitasatosporales</taxon>
        <taxon>Streptomycetaceae</taxon>
        <taxon>Streptomyces</taxon>
    </lineage>
</organism>
<evidence type="ECO:0000313" key="1">
    <source>
        <dbReference type="EMBL" id="GGS46291.1"/>
    </source>
</evidence>
<proteinExistence type="predicted"/>
<protein>
    <submittedName>
        <fullName evidence="1">Uncharacterized protein</fullName>
    </submittedName>
</protein>
<evidence type="ECO:0000313" key="2">
    <source>
        <dbReference type="Proteomes" id="UP000659767"/>
    </source>
</evidence>
<gene>
    <name evidence="1" type="ORF">GCM10010253_20660</name>
</gene>
<keyword evidence="2" id="KW-1185">Reference proteome</keyword>
<comment type="caution">
    <text evidence="1">The sequence shown here is derived from an EMBL/GenBank/DDBJ whole genome shotgun (WGS) entry which is preliminary data.</text>
</comment>
<name>A0ABQ2T442_STRBA</name>
<accession>A0ABQ2T442</accession>
<dbReference type="EMBL" id="BMSZ01000005">
    <property type="protein sequence ID" value="GGS46291.1"/>
    <property type="molecule type" value="Genomic_DNA"/>
</dbReference>